<evidence type="ECO:0000313" key="13">
    <source>
        <dbReference type="Proteomes" id="UP000878956"/>
    </source>
</evidence>
<evidence type="ECO:0000259" key="10">
    <source>
        <dbReference type="PROSITE" id="PS51192"/>
    </source>
</evidence>
<evidence type="ECO:0000256" key="2">
    <source>
        <dbReference type="ARBA" id="ARBA00009046"/>
    </source>
</evidence>
<keyword evidence="5" id="KW-0547">Nucleotide-binding</keyword>
<keyword evidence="4" id="KW-0479">Metal-binding</keyword>
<dbReference type="Proteomes" id="UP000878956">
    <property type="component" value="Unassembled WGS sequence"/>
</dbReference>
<dbReference type="PROSITE" id="PS51192">
    <property type="entry name" value="HELICASE_ATP_BIND_1"/>
    <property type="match status" value="1"/>
</dbReference>
<dbReference type="AlphaFoldDB" id="A0AAN5VLQ1"/>
<comment type="similarity">
    <text evidence="1">In the N-terminal section; belongs to the CRISPR-associated nuclease Cas3-HD family.</text>
</comment>
<evidence type="ECO:0000256" key="3">
    <source>
        <dbReference type="ARBA" id="ARBA00022722"/>
    </source>
</evidence>
<dbReference type="SUPFAM" id="SSF52540">
    <property type="entry name" value="P-loop containing nucleoside triphosphate hydrolases"/>
    <property type="match status" value="1"/>
</dbReference>
<dbReference type="InterPro" id="IPR001650">
    <property type="entry name" value="Helicase_C-like"/>
</dbReference>
<evidence type="ECO:0000256" key="4">
    <source>
        <dbReference type="ARBA" id="ARBA00022723"/>
    </source>
</evidence>
<keyword evidence="8" id="KW-0067">ATP-binding</keyword>
<dbReference type="GO" id="GO:0005524">
    <property type="term" value="F:ATP binding"/>
    <property type="evidence" value="ECO:0007669"/>
    <property type="project" value="UniProtKB-KW"/>
</dbReference>
<proteinExistence type="inferred from homology"/>
<organism evidence="12 13">
    <name type="scientific">Clostridioides difficile</name>
    <name type="common">Peptoclostridium difficile</name>
    <dbReference type="NCBI Taxonomy" id="1496"/>
    <lineage>
        <taxon>Bacteria</taxon>
        <taxon>Bacillati</taxon>
        <taxon>Bacillota</taxon>
        <taxon>Clostridia</taxon>
        <taxon>Peptostreptococcales</taxon>
        <taxon>Peptostreptococcaceae</taxon>
        <taxon>Clostridioides</taxon>
    </lineage>
</organism>
<dbReference type="Pfam" id="PF22590">
    <property type="entry name" value="Cas3-like_C_2"/>
    <property type="match status" value="1"/>
</dbReference>
<dbReference type="InterPro" id="IPR006483">
    <property type="entry name" value="CRISPR-assoc_Cas3_HD"/>
</dbReference>
<dbReference type="RefSeq" id="WP_009899276.1">
    <property type="nucleotide sequence ID" value="NZ_FUQT01000003.1"/>
</dbReference>
<dbReference type="NCBIfam" id="TIGR01596">
    <property type="entry name" value="cas3_HD"/>
    <property type="match status" value="1"/>
</dbReference>
<evidence type="ECO:0000256" key="7">
    <source>
        <dbReference type="ARBA" id="ARBA00022806"/>
    </source>
</evidence>
<evidence type="ECO:0000259" key="11">
    <source>
        <dbReference type="PROSITE" id="PS51643"/>
    </source>
</evidence>
<dbReference type="GO" id="GO:0003676">
    <property type="term" value="F:nucleic acid binding"/>
    <property type="evidence" value="ECO:0007669"/>
    <property type="project" value="InterPro"/>
</dbReference>
<reference evidence="12" key="2">
    <citation type="submission" date="2021-06" db="EMBL/GenBank/DDBJ databases">
        <authorList>
            <consortium name="NCBI Pathogen Detection Project"/>
        </authorList>
    </citation>
    <scope>NUCLEOTIDE SEQUENCE</scope>
    <source>
        <strain evidence="12">HN1000</strain>
    </source>
</reference>
<evidence type="ECO:0000256" key="8">
    <source>
        <dbReference type="ARBA" id="ARBA00022840"/>
    </source>
</evidence>
<evidence type="ECO:0000256" key="5">
    <source>
        <dbReference type="ARBA" id="ARBA00022741"/>
    </source>
</evidence>
<dbReference type="InterPro" id="IPR014001">
    <property type="entry name" value="Helicase_ATP-bd"/>
</dbReference>
<dbReference type="GO" id="GO:0004386">
    <property type="term" value="F:helicase activity"/>
    <property type="evidence" value="ECO:0007669"/>
    <property type="project" value="UniProtKB-KW"/>
</dbReference>
<gene>
    <name evidence="12" type="ORF">KRM00_002013</name>
</gene>
<dbReference type="GO" id="GO:0004518">
    <property type="term" value="F:nuclease activity"/>
    <property type="evidence" value="ECO:0007669"/>
    <property type="project" value="UniProtKB-KW"/>
</dbReference>
<sequence>MNLEKIIKSNKYIYSHKSEDEEENILLHLDRTKCVFFQIDSKYKILNKLRKTYGNLKFKLNELDFYLSEEAINLIENMFLYSVYLHDIGKINPKYQSEKMKNNFEFLSEEEKSTLCLNKIVSTNHSYLSSIVYIDLMQEKIDESKNISTKEKIVLYYLMLVNANIISRHHSNQSNLEYYFAKLEREINNAKMANYLYFYNKKLNINYEKISKAFINIKKIKFDETSVYIWNKILNSLLISCDFIATHSFYSKKSISEFKINCIEGKENIKDIFYKNPIYKGIESYKLNNRYFEENNLPKINELRSDILIESNNNLDKNNNERIFNIESPTGSGKTINSLSCALKLIKDGSKLFYVFPVNTLAEQTEDVLNGIFKGKLNTQIINSISPLPIKSTDKKIDYNKVLLDRQILNYESILTSNITLFNLFFGCGREQSMGLFSLFDSVIILDEIQNYKNLIWKEIVEFLYKFSEIMDFKLIIMSATLPNLEELMDFEDKKFINLIENPKIYYNNKLFKDRVSIENKLLNETVDFKKLLDLIKEEVNIWNKEKKEYAKFLIEFITKKTAQEFYMYVSKKLNNYTVFELDGDDNKIKKQSIINHLKKDSKELKSNILLITTQVIEAGVDIDMDLGAKDTSFPDLDEQFIGRINRSCLKEGCKAFLFNLDMANIVYKNDYRLVMNIDKNKDNYLKCLSNKDFSCLYDKVFNKINLTKGNWLCSEIDVFYKDLKMIRNKDISKHMKLIDINSFEIFIPTIIDGVDGEEVWSEYVELVSNIDMEYAERKVKMINLKEKLEMFTFSIKSNKSNKLNAFGGFYYIKNGNKFIANDKFDSSRFKKEYMCLLNAQ</sequence>
<evidence type="ECO:0000313" key="12">
    <source>
        <dbReference type="EMBL" id="HBH1542529.1"/>
    </source>
</evidence>
<dbReference type="Pfam" id="PF00270">
    <property type="entry name" value="DEAD"/>
    <property type="match status" value="1"/>
</dbReference>
<feature type="domain" description="Helicase ATP-binding" evidence="10">
    <location>
        <begin position="315"/>
        <end position="500"/>
    </location>
</feature>
<dbReference type="InterPro" id="IPR027417">
    <property type="entry name" value="P-loop_NTPase"/>
</dbReference>
<keyword evidence="9" id="KW-0051">Antiviral defense</keyword>
<protein>
    <submittedName>
        <fullName evidence="12">CRISPR-associated helicase/endonuclease Cas3</fullName>
    </submittedName>
</protein>
<keyword evidence="7" id="KW-0347">Helicase</keyword>
<dbReference type="CDD" id="cd09641">
    <property type="entry name" value="Cas3''_I"/>
    <property type="match status" value="1"/>
</dbReference>
<dbReference type="Gene3D" id="3.40.50.300">
    <property type="entry name" value="P-loop containing nucleotide triphosphate hydrolases"/>
    <property type="match status" value="2"/>
</dbReference>
<dbReference type="InterPro" id="IPR038257">
    <property type="entry name" value="CRISPR-assoc_Cas3_HD_sf"/>
</dbReference>
<dbReference type="InterPro" id="IPR006474">
    <property type="entry name" value="Helicase_Cas3_CRISPR-ass_core"/>
</dbReference>
<evidence type="ECO:0000256" key="9">
    <source>
        <dbReference type="ARBA" id="ARBA00023118"/>
    </source>
</evidence>
<accession>A0AAN5VLQ1</accession>
<dbReference type="NCBIfam" id="TIGR01587">
    <property type="entry name" value="cas3_core"/>
    <property type="match status" value="1"/>
</dbReference>
<keyword evidence="3" id="KW-0540">Nuclease</keyword>
<name>A0AAN5VLQ1_CLODI</name>
<dbReference type="GO" id="GO:0051607">
    <property type="term" value="P:defense response to virus"/>
    <property type="evidence" value="ECO:0007669"/>
    <property type="project" value="UniProtKB-KW"/>
</dbReference>
<feature type="domain" description="HD Cas3-type" evidence="11">
    <location>
        <begin position="18"/>
        <end position="244"/>
    </location>
</feature>
<dbReference type="InterPro" id="IPR011545">
    <property type="entry name" value="DEAD/DEAH_box_helicase_dom"/>
</dbReference>
<dbReference type="GO" id="GO:0016787">
    <property type="term" value="F:hydrolase activity"/>
    <property type="evidence" value="ECO:0007669"/>
    <property type="project" value="UniProtKB-KW"/>
</dbReference>
<dbReference type="PANTHER" id="PTHR24031">
    <property type="entry name" value="RNA HELICASE"/>
    <property type="match status" value="1"/>
</dbReference>
<reference evidence="12" key="1">
    <citation type="journal article" date="2018" name="Genome Biol.">
        <title>SKESA: strategic k-mer extension for scrupulous assemblies.</title>
        <authorList>
            <person name="Souvorov A."/>
            <person name="Agarwala R."/>
            <person name="Lipman D.J."/>
        </authorList>
    </citation>
    <scope>NUCLEOTIDE SEQUENCE</scope>
    <source>
        <strain evidence="12">HN1000</strain>
    </source>
</reference>
<comment type="caution">
    <text evidence="12">The sequence shown here is derived from an EMBL/GenBank/DDBJ whole genome shotgun (WGS) entry which is preliminary data.</text>
</comment>
<comment type="similarity">
    <text evidence="2">In the central section; belongs to the CRISPR-associated helicase Cas3 family.</text>
</comment>
<evidence type="ECO:0000256" key="1">
    <source>
        <dbReference type="ARBA" id="ARBA00006847"/>
    </source>
</evidence>
<dbReference type="PROSITE" id="PS51643">
    <property type="entry name" value="HD_CAS3"/>
    <property type="match status" value="1"/>
</dbReference>
<dbReference type="GO" id="GO:0046872">
    <property type="term" value="F:metal ion binding"/>
    <property type="evidence" value="ECO:0007669"/>
    <property type="project" value="UniProtKB-KW"/>
</dbReference>
<dbReference type="Gene3D" id="1.10.3210.30">
    <property type="match status" value="1"/>
</dbReference>
<keyword evidence="6" id="KW-0378">Hydrolase</keyword>
<dbReference type="EMBL" id="DAEPXK010000019">
    <property type="protein sequence ID" value="HBH1542529.1"/>
    <property type="molecule type" value="Genomic_DNA"/>
</dbReference>
<dbReference type="InterPro" id="IPR054712">
    <property type="entry name" value="Cas3-like_dom"/>
</dbReference>
<dbReference type="SMART" id="SM00487">
    <property type="entry name" value="DEXDc"/>
    <property type="match status" value="1"/>
</dbReference>
<evidence type="ECO:0000256" key="6">
    <source>
        <dbReference type="ARBA" id="ARBA00022801"/>
    </source>
</evidence>
<dbReference type="SMART" id="SM00490">
    <property type="entry name" value="HELICc"/>
    <property type="match status" value="1"/>
</dbReference>